<dbReference type="GO" id="GO:0003676">
    <property type="term" value="F:nucleic acid binding"/>
    <property type="evidence" value="ECO:0007669"/>
    <property type="project" value="InterPro"/>
</dbReference>
<dbReference type="InterPro" id="IPR041588">
    <property type="entry name" value="Integrase_H2C2"/>
</dbReference>
<accession>A0A2P5B4N6</accession>
<proteinExistence type="predicted"/>
<evidence type="ECO:0000313" key="3">
    <source>
        <dbReference type="Proteomes" id="UP000237000"/>
    </source>
</evidence>
<dbReference type="Pfam" id="PF17921">
    <property type="entry name" value="Integrase_H2C2"/>
    <property type="match status" value="1"/>
</dbReference>
<name>A0A2P5B4N6_TREOI</name>
<feature type="domain" description="Integrase zinc-binding" evidence="1">
    <location>
        <begin position="13"/>
        <end position="63"/>
    </location>
</feature>
<dbReference type="Proteomes" id="UP000237000">
    <property type="component" value="Unassembled WGS sequence"/>
</dbReference>
<evidence type="ECO:0000259" key="1">
    <source>
        <dbReference type="Pfam" id="PF17921"/>
    </source>
</evidence>
<protein>
    <submittedName>
        <fullName evidence="2">Ribonuclease H-like domain containing protein</fullName>
    </submittedName>
</protein>
<keyword evidence="3" id="KW-1185">Reference proteome</keyword>
<evidence type="ECO:0000313" key="2">
    <source>
        <dbReference type="EMBL" id="PON43745.1"/>
    </source>
</evidence>
<organism evidence="2 3">
    <name type="scientific">Trema orientale</name>
    <name type="common">Charcoal tree</name>
    <name type="synonym">Celtis orientalis</name>
    <dbReference type="NCBI Taxonomy" id="63057"/>
    <lineage>
        <taxon>Eukaryota</taxon>
        <taxon>Viridiplantae</taxon>
        <taxon>Streptophyta</taxon>
        <taxon>Embryophyta</taxon>
        <taxon>Tracheophyta</taxon>
        <taxon>Spermatophyta</taxon>
        <taxon>Magnoliopsida</taxon>
        <taxon>eudicotyledons</taxon>
        <taxon>Gunneridae</taxon>
        <taxon>Pentapetalae</taxon>
        <taxon>rosids</taxon>
        <taxon>fabids</taxon>
        <taxon>Rosales</taxon>
        <taxon>Cannabaceae</taxon>
        <taxon>Trema</taxon>
    </lineage>
</organism>
<dbReference type="PANTHER" id="PTHR47266">
    <property type="entry name" value="ENDONUCLEASE-RELATED"/>
    <property type="match status" value="1"/>
</dbReference>
<dbReference type="SUPFAM" id="SSF53098">
    <property type="entry name" value="Ribonuclease H-like"/>
    <property type="match status" value="1"/>
</dbReference>
<gene>
    <name evidence="2" type="ORF">TorRG33x02_333010</name>
</gene>
<dbReference type="STRING" id="63057.A0A2P5B4N6"/>
<dbReference type="EMBL" id="JXTC01000608">
    <property type="protein sequence ID" value="PON43745.1"/>
    <property type="molecule type" value="Genomic_DNA"/>
</dbReference>
<dbReference type="Gene3D" id="1.10.340.70">
    <property type="match status" value="1"/>
</dbReference>
<dbReference type="InterPro" id="IPR036397">
    <property type="entry name" value="RNaseH_sf"/>
</dbReference>
<dbReference type="InterPro" id="IPR052160">
    <property type="entry name" value="Gypsy_RT_Integrase-like"/>
</dbReference>
<dbReference type="AlphaFoldDB" id="A0A2P5B4N6"/>
<sequence>MILDKRKFLVEVSSILDFCHSEACGGHFSIKKTITNILQCGLYWPTLFKEANVFCRSCERCQKLGALTRHHMMPLNPILVIEIFDSWGIDFMGHFPSSFGYLYIFLTVDYVSKWVEAVPCRTNDRHCCD</sequence>
<reference evidence="3" key="1">
    <citation type="submission" date="2016-06" db="EMBL/GenBank/DDBJ databases">
        <title>Parallel loss of symbiosis genes in relatives of nitrogen-fixing non-legume Parasponia.</title>
        <authorList>
            <person name="Van Velzen R."/>
            <person name="Holmer R."/>
            <person name="Bu F."/>
            <person name="Rutten L."/>
            <person name="Van Zeijl A."/>
            <person name="Liu W."/>
            <person name="Santuari L."/>
            <person name="Cao Q."/>
            <person name="Sharma T."/>
            <person name="Shen D."/>
            <person name="Roswanjaya Y."/>
            <person name="Wardhani T."/>
            <person name="Kalhor M.S."/>
            <person name="Jansen J."/>
            <person name="Van den Hoogen J."/>
            <person name="Gungor B."/>
            <person name="Hartog M."/>
            <person name="Hontelez J."/>
            <person name="Verver J."/>
            <person name="Yang W.-C."/>
            <person name="Schijlen E."/>
            <person name="Repin R."/>
            <person name="Schilthuizen M."/>
            <person name="Schranz E."/>
            <person name="Heidstra R."/>
            <person name="Miyata K."/>
            <person name="Fedorova E."/>
            <person name="Kohlen W."/>
            <person name="Bisseling T."/>
            <person name="Smit S."/>
            <person name="Geurts R."/>
        </authorList>
    </citation>
    <scope>NUCLEOTIDE SEQUENCE [LARGE SCALE GENOMIC DNA]</scope>
    <source>
        <strain evidence="3">cv. RG33-2</strain>
    </source>
</reference>
<comment type="caution">
    <text evidence="2">The sequence shown here is derived from an EMBL/GenBank/DDBJ whole genome shotgun (WGS) entry which is preliminary data.</text>
</comment>
<dbReference type="InParanoid" id="A0A2P5B4N6"/>
<dbReference type="OrthoDB" id="1903608at2759"/>
<dbReference type="Gene3D" id="3.30.420.10">
    <property type="entry name" value="Ribonuclease H-like superfamily/Ribonuclease H"/>
    <property type="match status" value="1"/>
</dbReference>
<dbReference type="InterPro" id="IPR012337">
    <property type="entry name" value="RNaseH-like_sf"/>
</dbReference>